<dbReference type="GO" id="GO:0006488">
    <property type="term" value="P:dolichol-linked oligosaccharide biosynthetic process"/>
    <property type="evidence" value="ECO:0007669"/>
    <property type="project" value="TreeGrafter"/>
</dbReference>
<dbReference type="GO" id="GO:0006066">
    <property type="term" value="P:alcohol metabolic process"/>
    <property type="evidence" value="ECO:0007669"/>
    <property type="project" value="UniProtKB-ARBA"/>
</dbReference>
<evidence type="ECO:0000256" key="10">
    <source>
        <dbReference type="ARBA" id="ARBA00022824"/>
    </source>
</evidence>
<organism evidence="15 16">
    <name type="scientific">Crepidotus variabilis</name>
    <dbReference type="NCBI Taxonomy" id="179855"/>
    <lineage>
        <taxon>Eukaryota</taxon>
        <taxon>Fungi</taxon>
        <taxon>Dikarya</taxon>
        <taxon>Basidiomycota</taxon>
        <taxon>Agaricomycotina</taxon>
        <taxon>Agaricomycetes</taxon>
        <taxon>Agaricomycetidae</taxon>
        <taxon>Agaricales</taxon>
        <taxon>Agaricineae</taxon>
        <taxon>Crepidotaceae</taxon>
        <taxon>Crepidotus</taxon>
    </lineage>
</organism>
<comment type="similarity">
    <text evidence="6 13">Belongs to the glycosyltransferase 2 family.</text>
</comment>
<dbReference type="GO" id="GO:0046872">
    <property type="term" value="F:metal ion binding"/>
    <property type="evidence" value="ECO:0007669"/>
    <property type="project" value="UniProtKB-KW"/>
</dbReference>
<dbReference type="EC" id="2.4.1.83" evidence="13"/>
<dbReference type="GO" id="GO:0006720">
    <property type="term" value="P:isoprenoid metabolic process"/>
    <property type="evidence" value="ECO:0007669"/>
    <property type="project" value="UniProtKB-ARBA"/>
</dbReference>
<keyword evidence="11" id="KW-0460">Magnesium</keyword>
<dbReference type="Pfam" id="PF00535">
    <property type="entry name" value="Glycos_transf_2"/>
    <property type="match status" value="1"/>
</dbReference>
<dbReference type="GO" id="GO:0035269">
    <property type="term" value="P:protein O-linked glycosylation via mannose"/>
    <property type="evidence" value="ECO:0007669"/>
    <property type="project" value="TreeGrafter"/>
</dbReference>
<comment type="function">
    <text evidence="13">Transfers mannose from GDP-mannose to dolichol monophosphate to form dolichol phosphate mannose (Dol-P-Man) which is the mannosyl donor in pathways leading to N-glycosylation, glycosyl phosphatidylinositol membrane anchoring, and O-mannosylation of proteins.</text>
</comment>
<comment type="cofactor">
    <cofactor evidence="3">
        <name>Mg(2+)</name>
        <dbReference type="ChEBI" id="CHEBI:18420"/>
    </cofactor>
</comment>
<sequence>MNPFESNVSLDMQGSFESTDTHKYSVILPTYNERKNLPVIVWLLAKMFKENGLSWEVIVVDDNSPDGTQEVARELASVYGEDKVVLKPRAGKLGLGTAYIHGLNFVTGDFVIIMDADFSHHPKFIPQFIRLQKAHNLDIVTGTRYRSTATPYSAEATPGGVHGWDVKRKLVSRGANYLADTVLNPGVSDLTGSFRLYRLPVLRHIITVTVSKGYVFQMEMMVRARALGYSVGEVPITFVDRIFGDSKLGAGEIVGYAKGVWNLFVSV</sequence>
<comment type="cofactor">
    <cofactor evidence="1">
        <name>Ca(2+)</name>
        <dbReference type="ChEBI" id="CHEBI:29108"/>
    </cofactor>
</comment>
<dbReference type="InterPro" id="IPR001173">
    <property type="entry name" value="Glyco_trans_2-like"/>
</dbReference>
<comment type="subunit">
    <text evidence="13">Component of the dolichol-phosphate mannose (DPM) synthase complex.</text>
</comment>
<dbReference type="FunFam" id="3.90.550.10:FF:000036">
    <property type="entry name" value="Dolichol-phosphate mannosyltransferase subunit 1"/>
    <property type="match status" value="1"/>
</dbReference>
<keyword evidence="9" id="KW-0479">Metal-binding</keyword>
<comment type="subcellular location">
    <subcellularLocation>
        <location evidence="4 13">Endoplasmic reticulum</location>
    </subcellularLocation>
</comment>
<dbReference type="Proteomes" id="UP000807306">
    <property type="component" value="Unassembled WGS sequence"/>
</dbReference>
<gene>
    <name evidence="15" type="ORF">CPB83DRAFT_778601</name>
</gene>
<comment type="pathway">
    <text evidence="5 13">Protein modification; protein glycosylation.</text>
</comment>
<dbReference type="OrthoDB" id="2603at2759"/>
<comment type="catalytic activity">
    <reaction evidence="13">
        <text>a di-trans,poly-cis-dolichyl phosphate + GDP-alpha-D-mannose = a di-trans,poly-cis-dolichyl beta-D-mannosyl phosphate + GDP</text>
        <dbReference type="Rhea" id="RHEA:21184"/>
        <dbReference type="Rhea" id="RHEA-COMP:19498"/>
        <dbReference type="Rhea" id="RHEA-COMP:19501"/>
        <dbReference type="ChEBI" id="CHEBI:57527"/>
        <dbReference type="ChEBI" id="CHEBI:57683"/>
        <dbReference type="ChEBI" id="CHEBI:58189"/>
        <dbReference type="ChEBI" id="CHEBI:58211"/>
    </reaction>
</comment>
<dbReference type="EMBL" id="MU158037">
    <property type="protein sequence ID" value="KAF9521517.1"/>
    <property type="molecule type" value="Genomic_DNA"/>
</dbReference>
<evidence type="ECO:0000313" key="15">
    <source>
        <dbReference type="EMBL" id="KAF9521517.1"/>
    </source>
</evidence>
<evidence type="ECO:0000256" key="7">
    <source>
        <dbReference type="ARBA" id="ARBA00022676"/>
    </source>
</evidence>
<dbReference type="InterPro" id="IPR039528">
    <property type="entry name" value="DPM1-like"/>
</dbReference>
<keyword evidence="7 13" id="KW-0328">Glycosyltransferase</keyword>
<dbReference type="PANTHER" id="PTHR43398">
    <property type="entry name" value="DOLICHOL-PHOSPHATE MANNOSYLTRANSFERASE SUBUNIT 1"/>
    <property type="match status" value="1"/>
</dbReference>
<evidence type="ECO:0000256" key="8">
    <source>
        <dbReference type="ARBA" id="ARBA00022679"/>
    </source>
</evidence>
<evidence type="ECO:0000256" key="11">
    <source>
        <dbReference type="ARBA" id="ARBA00022842"/>
    </source>
</evidence>
<proteinExistence type="inferred from homology"/>
<comment type="cofactor">
    <cofactor evidence="2">
        <name>Mn(2+)</name>
        <dbReference type="ChEBI" id="CHEBI:29035"/>
    </cofactor>
</comment>
<dbReference type="GO" id="GO:0005789">
    <property type="term" value="C:endoplasmic reticulum membrane"/>
    <property type="evidence" value="ECO:0007669"/>
    <property type="project" value="TreeGrafter"/>
</dbReference>
<evidence type="ECO:0000256" key="3">
    <source>
        <dbReference type="ARBA" id="ARBA00001946"/>
    </source>
</evidence>
<dbReference type="SUPFAM" id="SSF53448">
    <property type="entry name" value="Nucleotide-diphospho-sugar transferases"/>
    <property type="match status" value="1"/>
</dbReference>
<evidence type="ECO:0000256" key="12">
    <source>
        <dbReference type="ARBA" id="ARBA00023211"/>
    </source>
</evidence>
<feature type="domain" description="Glycosyltransferase 2-like" evidence="14">
    <location>
        <begin position="25"/>
        <end position="205"/>
    </location>
</feature>
<dbReference type="GO" id="GO:0006506">
    <property type="term" value="P:GPI anchor biosynthetic process"/>
    <property type="evidence" value="ECO:0007669"/>
    <property type="project" value="TreeGrafter"/>
</dbReference>
<evidence type="ECO:0000256" key="1">
    <source>
        <dbReference type="ARBA" id="ARBA00001913"/>
    </source>
</evidence>
<protein>
    <recommendedName>
        <fullName evidence="13">Dolichol-phosphate mannosyltransferase subunit 1</fullName>
        <ecNumber evidence="13">2.4.1.83</ecNumber>
    </recommendedName>
</protein>
<dbReference type="InterPro" id="IPR029044">
    <property type="entry name" value="Nucleotide-diphossugar_trans"/>
</dbReference>
<accession>A0A9P6E2X3</accession>
<evidence type="ECO:0000256" key="2">
    <source>
        <dbReference type="ARBA" id="ARBA00001936"/>
    </source>
</evidence>
<evidence type="ECO:0000313" key="16">
    <source>
        <dbReference type="Proteomes" id="UP000807306"/>
    </source>
</evidence>
<evidence type="ECO:0000256" key="5">
    <source>
        <dbReference type="ARBA" id="ARBA00004922"/>
    </source>
</evidence>
<evidence type="ECO:0000256" key="6">
    <source>
        <dbReference type="ARBA" id="ARBA00006739"/>
    </source>
</evidence>
<evidence type="ECO:0000259" key="14">
    <source>
        <dbReference type="Pfam" id="PF00535"/>
    </source>
</evidence>
<dbReference type="CDD" id="cd06442">
    <property type="entry name" value="DPM1_like"/>
    <property type="match status" value="1"/>
</dbReference>
<evidence type="ECO:0000256" key="13">
    <source>
        <dbReference type="RuleBase" id="RU365083"/>
    </source>
</evidence>
<keyword evidence="12" id="KW-0464">Manganese</keyword>
<dbReference type="PANTHER" id="PTHR43398:SF1">
    <property type="entry name" value="DOLICHOL-PHOSPHATE MANNOSYLTRANSFERASE SUBUNIT 1"/>
    <property type="match status" value="1"/>
</dbReference>
<comment type="caution">
    <text evidence="15">The sequence shown here is derived from an EMBL/GenBank/DDBJ whole genome shotgun (WGS) entry which is preliminary data.</text>
</comment>
<keyword evidence="16" id="KW-1185">Reference proteome</keyword>
<reference evidence="15" key="1">
    <citation type="submission" date="2020-11" db="EMBL/GenBank/DDBJ databases">
        <authorList>
            <consortium name="DOE Joint Genome Institute"/>
            <person name="Ahrendt S."/>
            <person name="Riley R."/>
            <person name="Andreopoulos W."/>
            <person name="Labutti K."/>
            <person name="Pangilinan J."/>
            <person name="Ruiz-Duenas F.J."/>
            <person name="Barrasa J.M."/>
            <person name="Sanchez-Garcia M."/>
            <person name="Camarero S."/>
            <person name="Miyauchi S."/>
            <person name="Serrano A."/>
            <person name="Linde D."/>
            <person name="Babiker R."/>
            <person name="Drula E."/>
            <person name="Ayuso-Fernandez I."/>
            <person name="Pacheco R."/>
            <person name="Padilla G."/>
            <person name="Ferreira P."/>
            <person name="Barriuso J."/>
            <person name="Kellner H."/>
            <person name="Castanera R."/>
            <person name="Alfaro M."/>
            <person name="Ramirez L."/>
            <person name="Pisabarro A.G."/>
            <person name="Kuo A."/>
            <person name="Tritt A."/>
            <person name="Lipzen A."/>
            <person name="He G."/>
            <person name="Yan M."/>
            <person name="Ng V."/>
            <person name="Cullen D."/>
            <person name="Martin F."/>
            <person name="Rosso M.-N."/>
            <person name="Henrissat B."/>
            <person name="Hibbett D."/>
            <person name="Martinez A.T."/>
            <person name="Grigoriev I.V."/>
        </authorList>
    </citation>
    <scope>NUCLEOTIDE SEQUENCE</scope>
    <source>
        <strain evidence="15">CBS 506.95</strain>
    </source>
</reference>
<evidence type="ECO:0000256" key="4">
    <source>
        <dbReference type="ARBA" id="ARBA00004240"/>
    </source>
</evidence>
<evidence type="ECO:0000256" key="9">
    <source>
        <dbReference type="ARBA" id="ARBA00022723"/>
    </source>
</evidence>
<keyword evidence="8 13" id="KW-0808">Transferase</keyword>
<keyword evidence="10 13" id="KW-0256">Endoplasmic reticulum</keyword>
<dbReference type="GO" id="GO:0004582">
    <property type="term" value="F:dolichyl-phosphate beta-D-mannosyltransferase activity"/>
    <property type="evidence" value="ECO:0007669"/>
    <property type="project" value="UniProtKB-UniRule"/>
</dbReference>
<dbReference type="AlphaFoldDB" id="A0A9P6E2X3"/>
<name>A0A9P6E2X3_9AGAR</name>
<dbReference type="Gene3D" id="3.90.550.10">
    <property type="entry name" value="Spore Coat Polysaccharide Biosynthesis Protein SpsA, Chain A"/>
    <property type="match status" value="1"/>
</dbReference>